<dbReference type="InterPro" id="IPR017578">
    <property type="entry name" value="Ribazole_CobC"/>
</dbReference>
<dbReference type="Gene3D" id="3.40.50.1240">
    <property type="entry name" value="Phosphoglycerate mutase-like"/>
    <property type="match status" value="1"/>
</dbReference>
<keyword evidence="2" id="KW-0324">Glycolysis</keyword>
<comment type="similarity">
    <text evidence="1">Belongs to the phosphoglycerate mutase family. BPG-dependent PGAM subfamily.</text>
</comment>
<keyword evidence="5" id="KW-0378">Hydrolase</keyword>
<sequence length="202" mass="23209">MTELYLVRHGETEENRNSRFCGWTDVSLNEAGRQQAQKLTEAFKNIAIDVMYTSGLKRAEETAFYIRREQQYPVYAMDALRELNFGEAEGLTIEEIKEKHPNVYEGLEKDYIKLKFPQGESLEEMHDRVAAAVDEMLSQHVDKKIVLVAHSGVIRSAIAHLITGDIKHHWNFKVNHCSINKIEKHGDFCVLTVLNDLGHLNK</sequence>
<evidence type="ECO:0000256" key="2">
    <source>
        <dbReference type="ARBA" id="ARBA00023152"/>
    </source>
</evidence>
<dbReference type="GO" id="GO:0009236">
    <property type="term" value="P:cobalamin biosynthetic process"/>
    <property type="evidence" value="ECO:0007669"/>
    <property type="project" value="UniProtKB-UniRule"/>
</dbReference>
<dbReference type="Proteomes" id="UP000035704">
    <property type="component" value="Chromosome"/>
</dbReference>
<dbReference type="CDD" id="cd07067">
    <property type="entry name" value="HP_PGM_like"/>
    <property type="match status" value="1"/>
</dbReference>
<dbReference type="InterPro" id="IPR001345">
    <property type="entry name" value="PG/BPGM_mutase_AS"/>
</dbReference>
<evidence type="ECO:0000313" key="6">
    <source>
        <dbReference type="Proteomes" id="UP000035704"/>
    </source>
</evidence>
<dbReference type="SMART" id="SM00855">
    <property type="entry name" value="PGAM"/>
    <property type="match status" value="1"/>
</dbReference>
<proteinExistence type="inferred from homology"/>
<dbReference type="PIRSF" id="PIRSF000709">
    <property type="entry name" value="6PFK_2-Ptase"/>
    <property type="match status" value="1"/>
</dbReference>
<dbReference type="EMBL" id="CP009687">
    <property type="protein sequence ID" value="AKL94465.1"/>
    <property type="molecule type" value="Genomic_DNA"/>
</dbReference>
<evidence type="ECO:0000256" key="4">
    <source>
        <dbReference type="NCBIfam" id="TIGR03162"/>
    </source>
</evidence>
<dbReference type="PANTHER" id="PTHR11931">
    <property type="entry name" value="PHOSPHOGLYCERATE MUTASE"/>
    <property type="match status" value="1"/>
</dbReference>
<dbReference type="OrthoDB" id="7925971at2"/>
<dbReference type="GO" id="GO:0016868">
    <property type="term" value="F:intramolecular phosphotransferase activity"/>
    <property type="evidence" value="ECO:0007669"/>
    <property type="project" value="InterPro"/>
</dbReference>
<dbReference type="InterPro" id="IPR013078">
    <property type="entry name" value="His_Pase_superF_clade-1"/>
</dbReference>
<dbReference type="KEGG" id="cace:CACET_c09580"/>
<protein>
    <recommendedName>
        <fullName evidence="4">Alpha-ribazole phosphatase</fullName>
        <ecNumber evidence="4">3.1.3.73</ecNumber>
    </recommendedName>
</protein>
<keyword evidence="6" id="KW-1185">Reference proteome</keyword>
<name>A0A0D8IEA1_9CLOT</name>
<dbReference type="PATRIC" id="fig|84022.5.peg.2369"/>
<dbReference type="InterPro" id="IPR029033">
    <property type="entry name" value="His_PPase_superfam"/>
</dbReference>
<reference evidence="5 6" key="1">
    <citation type="submission" date="2014-10" db="EMBL/GenBank/DDBJ databases">
        <title>Genome sequence of Clostridium aceticum DSM 1496.</title>
        <authorList>
            <person name="Poehlein A."/>
            <person name="Schiel-Bengelsdorf B."/>
            <person name="Gottschalk G."/>
            <person name="Duerre P."/>
            <person name="Daniel R."/>
        </authorList>
    </citation>
    <scope>NUCLEOTIDE SEQUENCE [LARGE SCALE GENOMIC DNA]</scope>
    <source>
        <strain evidence="5 6">DSM 1496</strain>
    </source>
</reference>
<accession>A0A0D8IEA1</accession>
<dbReference type="AlphaFoldDB" id="A0A0D8IEA1"/>
<evidence type="ECO:0000256" key="1">
    <source>
        <dbReference type="ARBA" id="ARBA00006717"/>
    </source>
</evidence>
<dbReference type="EC" id="3.1.3.73" evidence="4"/>
<dbReference type="RefSeq" id="WP_044823396.1">
    <property type="nucleotide sequence ID" value="NZ_CP009687.1"/>
</dbReference>
<dbReference type="STRING" id="84022.CACET_c09580"/>
<evidence type="ECO:0000256" key="3">
    <source>
        <dbReference type="ARBA" id="ARBA00023235"/>
    </source>
</evidence>
<dbReference type="GO" id="GO:0043755">
    <property type="term" value="F:alpha-ribazole phosphatase activity"/>
    <property type="evidence" value="ECO:0007669"/>
    <property type="project" value="UniProtKB-UniRule"/>
</dbReference>
<keyword evidence="3" id="KW-0413">Isomerase</keyword>
<dbReference type="GO" id="GO:0006096">
    <property type="term" value="P:glycolytic process"/>
    <property type="evidence" value="ECO:0007669"/>
    <property type="project" value="UniProtKB-KW"/>
</dbReference>
<dbReference type="InterPro" id="IPR005952">
    <property type="entry name" value="Phosphogly_mut1"/>
</dbReference>
<evidence type="ECO:0000313" key="5">
    <source>
        <dbReference type="EMBL" id="AKL94465.1"/>
    </source>
</evidence>
<dbReference type="NCBIfam" id="TIGR03162">
    <property type="entry name" value="ribazole_cobC"/>
    <property type="match status" value="1"/>
</dbReference>
<gene>
    <name evidence="5" type="primary">cobC</name>
    <name evidence="5" type="ORF">CACET_c09580</name>
</gene>
<organism evidence="5 6">
    <name type="scientific">Clostridium aceticum</name>
    <dbReference type="NCBI Taxonomy" id="84022"/>
    <lineage>
        <taxon>Bacteria</taxon>
        <taxon>Bacillati</taxon>
        <taxon>Bacillota</taxon>
        <taxon>Clostridia</taxon>
        <taxon>Eubacteriales</taxon>
        <taxon>Clostridiaceae</taxon>
        <taxon>Clostridium</taxon>
    </lineage>
</organism>
<dbReference type="SUPFAM" id="SSF53254">
    <property type="entry name" value="Phosphoglycerate mutase-like"/>
    <property type="match status" value="1"/>
</dbReference>
<dbReference type="Pfam" id="PF00300">
    <property type="entry name" value="His_Phos_1"/>
    <property type="match status" value="1"/>
</dbReference>
<dbReference type="PROSITE" id="PS00175">
    <property type="entry name" value="PG_MUTASE"/>
    <property type="match status" value="1"/>
</dbReference>